<dbReference type="PANTHER" id="PTHR43501:SF1">
    <property type="entry name" value="CYTOSOL NON-SPECIFIC DIPEPTIDASE"/>
    <property type="match status" value="1"/>
</dbReference>
<dbReference type="GO" id="GO:0006508">
    <property type="term" value="P:proteolysis"/>
    <property type="evidence" value="ECO:0007669"/>
    <property type="project" value="InterPro"/>
</dbReference>
<feature type="domain" description="Peptidase M20 dimerisation" evidence="1">
    <location>
        <begin position="217"/>
        <end position="284"/>
    </location>
</feature>
<dbReference type="GO" id="GO:0070573">
    <property type="term" value="F:metallodipeptidase activity"/>
    <property type="evidence" value="ECO:0007669"/>
    <property type="project" value="TreeGrafter"/>
</dbReference>
<evidence type="ECO:0000313" key="3">
    <source>
        <dbReference type="Proteomes" id="UP000823868"/>
    </source>
</evidence>
<dbReference type="PANTHER" id="PTHR43501">
    <property type="entry name" value="CYTOSOL NON-SPECIFIC DIPEPTIDASE"/>
    <property type="match status" value="1"/>
</dbReference>
<reference evidence="2" key="1">
    <citation type="journal article" date="2021" name="PeerJ">
        <title>Extensive microbial diversity within the chicken gut microbiome revealed by metagenomics and culture.</title>
        <authorList>
            <person name="Gilroy R."/>
            <person name="Ravi A."/>
            <person name="Getino M."/>
            <person name="Pursley I."/>
            <person name="Horton D.L."/>
            <person name="Alikhan N.F."/>
            <person name="Baker D."/>
            <person name="Gharbi K."/>
            <person name="Hall N."/>
            <person name="Watson M."/>
            <person name="Adriaenssens E.M."/>
            <person name="Foster-Nyarko E."/>
            <person name="Jarju S."/>
            <person name="Secka A."/>
            <person name="Antonio M."/>
            <person name="Oren A."/>
            <person name="Chaudhuri R.R."/>
            <person name="La Ragione R."/>
            <person name="Hildebrand F."/>
            <person name="Pallen M.J."/>
        </authorList>
    </citation>
    <scope>NUCLEOTIDE SEQUENCE</scope>
    <source>
        <strain evidence="2">ChiBcec16_6824</strain>
    </source>
</reference>
<dbReference type="GO" id="GO:0005829">
    <property type="term" value="C:cytosol"/>
    <property type="evidence" value="ECO:0007669"/>
    <property type="project" value="TreeGrafter"/>
</dbReference>
<dbReference type="Gene3D" id="3.40.630.10">
    <property type="entry name" value="Zn peptidases"/>
    <property type="match status" value="2"/>
</dbReference>
<dbReference type="InterPro" id="IPR001160">
    <property type="entry name" value="Peptidase_M20C"/>
</dbReference>
<dbReference type="PIRSF" id="PIRSF016599">
    <property type="entry name" value="Xaa-His_dipept"/>
    <property type="match status" value="1"/>
</dbReference>
<protein>
    <submittedName>
        <fullName evidence="2">M20/M25/M40 family metallo-hydrolase</fullName>
    </submittedName>
</protein>
<dbReference type="EMBL" id="DXDX01000188">
    <property type="protein sequence ID" value="HIY22292.1"/>
    <property type="molecule type" value="Genomic_DNA"/>
</dbReference>
<evidence type="ECO:0000313" key="2">
    <source>
        <dbReference type="EMBL" id="HIY22292.1"/>
    </source>
</evidence>
<name>A0A9D2BZG0_9FIRM</name>
<dbReference type="SUPFAM" id="SSF53187">
    <property type="entry name" value="Zn-dependent exopeptidases"/>
    <property type="match status" value="1"/>
</dbReference>
<dbReference type="InterPro" id="IPR036264">
    <property type="entry name" value="Bact_exopeptidase_dim_dom"/>
</dbReference>
<dbReference type="Pfam" id="PF07687">
    <property type="entry name" value="M20_dimer"/>
    <property type="match status" value="1"/>
</dbReference>
<dbReference type="InterPro" id="IPR002933">
    <property type="entry name" value="Peptidase_M20"/>
</dbReference>
<organism evidence="2 3">
    <name type="scientific">Candidatus Flavonifractor merdigallinarum</name>
    <dbReference type="NCBI Taxonomy" id="2838589"/>
    <lineage>
        <taxon>Bacteria</taxon>
        <taxon>Bacillati</taxon>
        <taxon>Bacillota</taxon>
        <taxon>Clostridia</taxon>
        <taxon>Eubacteriales</taxon>
        <taxon>Oscillospiraceae</taxon>
        <taxon>Flavonifractor</taxon>
    </lineage>
</organism>
<gene>
    <name evidence="2" type="ORF">H9841_10400</name>
</gene>
<sequence>MSGKERLGGAQAIVSGVLEEFRGLSARPHGSGQEAAETAYFMDRLRRLGLTPERDEAGNVRADVPPTPGHESAPLLILQGHMDMVCTAAPGSSFDPVRDTVTIVTEDGFLRSDGRSSLGADNNLGNAVVLYLLKEGVPHGPLRLLFTVSEEVGLQGAAQVDPKWLEGAVYLLNTDGFHLGLAVTGSAGGRRETYTRPLAWCAPQGTEGFCITLTGGLGGHSGDDIHRGRLNAVVALAQLLEKLSTQFSLEVADFTGGSGHNAIPGSAQVTVVLPAGQGNALAAACAAAERDLLARHGAAEPDIRLTAAPISCPAQVWQAESRRAVCGLLTGLFCGVYAMHHAFPDVVGASANVGQVFAENGAAVVRAFIRCARPEEEAILFPQHDSTAQTHGFALTEVTSYPSWPGQADSPLVRTLCQVYRAETGRNMTVTAVHVGLEPSVLGAKNPAMVMVSTGPDIVDAHAVTERAPLAGIPDYTALLAGTLAAL</sequence>
<comment type="caution">
    <text evidence="2">The sequence shown here is derived from an EMBL/GenBank/DDBJ whole genome shotgun (WGS) entry which is preliminary data.</text>
</comment>
<dbReference type="InterPro" id="IPR011650">
    <property type="entry name" value="Peptidase_M20_dimer"/>
</dbReference>
<dbReference type="PRINTS" id="PR00934">
    <property type="entry name" value="XHISDIPTASE"/>
</dbReference>
<reference evidence="2" key="2">
    <citation type="submission" date="2021-04" db="EMBL/GenBank/DDBJ databases">
        <authorList>
            <person name="Gilroy R."/>
        </authorList>
    </citation>
    <scope>NUCLEOTIDE SEQUENCE</scope>
    <source>
        <strain evidence="2">ChiBcec16_6824</strain>
    </source>
</reference>
<dbReference type="Proteomes" id="UP000823868">
    <property type="component" value="Unassembled WGS sequence"/>
</dbReference>
<proteinExistence type="predicted"/>
<accession>A0A9D2BZG0</accession>
<evidence type="ECO:0000259" key="1">
    <source>
        <dbReference type="Pfam" id="PF07687"/>
    </source>
</evidence>
<dbReference type="SUPFAM" id="SSF55031">
    <property type="entry name" value="Bacterial exopeptidase dimerisation domain"/>
    <property type="match status" value="1"/>
</dbReference>
<dbReference type="AlphaFoldDB" id="A0A9D2BZG0"/>
<dbReference type="Pfam" id="PF01546">
    <property type="entry name" value="Peptidase_M20"/>
    <property type="match status" value="1"/>
</dbReference>